<dbReference type="AlphaFoldDB" id="A0A1I7W882"/>
<dbReference type="WBParaSite" id="Hba_00853">
    <property type="protein sequence ID" value="Hba_00853"/>
    <property type="gene ID" value="Hba_00853"/>
</dbReference>
<organism evidence="1 2">
    <name type="scientific">Heterorhabditis bacteriophora</name>
    <name type="common">Entomopathogenic nematode worm</name>
    <dbReference type="NCBI Taxonomy" id="37862"/>
    <lineage>
        <taxon>Eukaryota</taxon>
        <taxon>Metazoa</taxon>
        <taxon>Ecdysozoa</taxon>
        <taxon>Nematoda</taxon>
        <taxon>Chromadorea</taxon>
        <taxon>Rhabditida</taxon>
        <taxon>Rhabditina</taxon>
        <taxon>Rhabditomorpha</taxon>
        <taxon>Strongyloidea</taxon>
        <taxon>Heterorhabditidae</taxon>
        <taxon>Heterorhabditis</taxon>
    </lineage>
</organism>
<reference evidence="2" key="1">
    <citation type="submission" date="2016-11" db="UniProtKB">
        <authorList>
            <consortium name="WormBaseParasite"/>
        </authorList>
    </citation>
    <scope>IDENTIFICATION</scope>
</reference>
<evidence type="ECO:0000313" key="1">
    <source>
        <dbReference type="Proteomes" id="UP000095283"/>
    </source>
</evidence>
<dbReference type="Proteomes" id="UP000095283">
    <property type="component" value="Unplaced"/>
</dbReference>
<accession>A0A1I7W882</accession>
<protein>
    <submittedName>
        <fullName evidence="2">Ovule protein</fullName>
    </submittedName>
</protein>
<name>A0A1I7W882_HETBA</name>
<proteinExistence type="predicted"/>
<keyword evidence="1" id="KW-1185">Reference proteome</keyword>
<sequence length="88" mass="10307">MIFIFLKFLNKGLKLYLGNSNLIYTVIRKRQVFYQLANLPTDSVCLFVFILSFRHSMIILYQQEFSKEGDSLSKLNPNLGWTKCFCSV</sequence>
<evidence type="ECO:0000313" key="2">
    <source>
        <dbReference type="WBParaSite" id="Hba_00853"/>
    </source>
</evidence>